<sequence length="169" mass="19479">MRNVGNYPLSGFCIFSLFSAIVVMYSCKAQKDSSLFLYSKRDSVLIEHAVIDSSDIKIVRKDKDSVILSFWGNYNDTVVITMNNIEIGRIPLFTKDNPISNIDYSGKEFGLICKRKKNVIALKLLKANRIATFILDKNYPLCNIKYNGSMWRITYQRHFNRVDVFSVIK</sequence>
<proteinExistence type="predicted"/>
<evidence type="ECO:0000256" key="1">
    <source>
        <dbReference type="SAM" id="Phobius"/>
    </source>
</evidence>
<keyword evidence="1" id="KW-0812">Transmembrane</keyword>
<reference evidence="3" key="1">
    <citation type="submission" date="2017-02" db="EMBL/GenBank/DDBJ databases">
        <authorList>
            <person name="Varghese N."/>
            <person name="Submissions S."/>
        </authorList>
    </citation>
    <scope>NUCLEOTIDE SEQUENCE [LARGE SCALE GENOMIC DNA]</scope>
    <source>
        <strain evidence="3">DSM 22224</strain>
    </source>
</reference>
<protein>
    <submittedName>
        <fullName evidence="2">Uncharacterized protein</fullName>
    </submittedName>
</protein>
<evidence type="ECO:0000313" key="3">
    <source>
        <dbReference type="Proteomes" id="UP000190367"/>
    </source>
</evidence>
<dbReference type="RefSeq" id="WP_078671970.1">
    <property type="nucleotide sequence ID" value="NZ_FUWZ01000005.1"/>
</dbReference>
<dbReference type="AlphaFoldDB" id="A0A1T4TII5"/>
<dbReference type="STRING" id="634771.SAMN04488128_105156"/>
<organism evidence="2 3">
    <name type="scientific">Chitinophaga eiseniae</name>
    <dbReference type="NCBI Taxonomy" id="634771"/>
    <lineage>
        <taxon>Bacteria</taxon>
        <taxon>Pseudomonadati</taxon>
        <taxon>Bacteroidota</taxon>
        <taxon>Chitinophagia</taxon>
        <taxon>Chitinophagales</taxon>
        <taxon>Chitinophagaceae</taxon>
        <taxon>Chitinophaga</taxon>
    </lineage>
</organism>
<dbReference type="Proteomes" id="UP000190367">
    <property type="component" value="Unassembled WGS sequence"/>
</dbReference>
<keyword evidence="1" id="KW-1133">Transmembrane helix</keyword>
<keyword evidence="1" id="KW-0472">Membrane</keyword>
<dbReference type="OrthoDB" id="9924071at2"/>
<dbReference type="PROSITE" id="PS51257">
    <property type="entry name" value="PROKAR_LIPOPROTEIN"/>
    <property type="match status" value="1"/>
</dbReference>
<keyword evidence="3" id="KW-1185">Reference proteome</keyword>
<name>A0A1T4TII5_9BACT</name>
<accession>A0A1T4TII5</accession>
<gene>
    <name evidence="2" type="ORF">SAMN04488128_105156</name>
</gene>
<feature type="transmembrane region" description="Helical" evidence="1">
    <location>
        <begin position="6"/>
        <end position="27"/>
    </location>
</feature>
<dbReference type="EMBL" id="FUWZ01000005">
    <property type="protein sequence ID" value="SKA40262.1"/>
    <property type="molecule type" value="Genomic_DNA"/>
</dbReference>
<evidence type="ECO:0000313" key="2">
    <source>
        <dbReference type="EMBL" id="SKA40262.1"/>
    </source>
</evidence>